<evidence type="ECO:0000256" key="1">
    <source>
        <dbReference type="SAM" id="SignalP"/>
    </source>
</evidence>
<comment type="caution">
    <text evidence="3">The sequence shown here is derived from an EMBL/GenBank/DDBJ whole genome shotgun (WGS) entry which is preliminary data.</text>
</comment>
<keyword evidence="1" id="KW-0732">Signal</keyword>
<reference evidence="3 4" key="1">
    <citation type="submission" date="2022-10" db="EMBL/GenBank/DDBJ databases">
        <title>Kaistella sp. BT-6-1-3.</title>
        <authorList>
            <person name="Ai J."/>
            <person name="Deng Z."/>
        </authorList>
    </citation>
    <scope>NUCLEOTIDE SEQUENCE [LARGE SCALE GENOMIC DNA]</scope>
    <source>
        <strain evidence="3 4">BT6-1-3</strain>
    </source>
</reference>
<evidence type="ECO:0000259" key="2">
    <source>
        <dbReference type="SMART" id="SM00867"/>
    </source>
</evidence>
<keyword evidence="4" id="KW-1185">Reference proteome</keyword>
<dbReference type="SMART" id="SM00867">
    <property type="entry name" value="YceI"/>
    <property type="match status" value="1"/>
</dbReference>
<proteinExistence type="predicted"/>
<dbReference type="Gene3D" id="2.40.128.110">
    <property type="entry name" value="Lipid/polyisoprenoid-binding, YceI-like"/>
    <property type="match status" value="1"/>
</dbReference>
<dbReference type="InterPro" id="IPR036761">
    <property type="entry name" value="TTHA0802/YceI-like_sf"/>
</dbReference>
<name>A0ABT3JIN2_9FLAO</name>
<evidence type="ECO:0000313" key="3">
    <source>
        <dbReference type="EMBL" id="MCW4450647.1"/>
    </source>
</evidence>
<gene>
    <name evidence="3" type="ORF">OK344_00290</name>
</gene>
<dbReference type="SUPFAM" id="SSF101874">
    <property type="entry name" value="YceI-like"/>
    <property type="match status" value="1"/>
</dbReference>
<dbReference type="EMBL" id="JAPCHZ010000001">
    <property type="protein sequence ID" value="MCW4450647.1"/>
    <property type="molecule type" value="Genomic_DNA"/>
</dbReference>
<dbReference type="InterPro" id="IPR007372">
    <property type="entry name" value="Lipid/polyisoprenoid-bd_YceI"/>
</dbReference>
<feature type="signal peptide" evidence="1">
    <location>
        <begin position="1"/>
        <end position="22"/>
    </location>
</feature>
<dbReference type="Proteomes" id="UP001209107">
    <property type="component" value="Unassembled WGS sequence"/>
</dbReference>
<feature type="domain" description="Lipid/polyisoprenoid-binding YceI-like" evidence="2">
    <location>
        <begin position="29"/>
        <end position="175"/>
    </location>
</feature>
<feature type="chain" id="PRO_5046625405" evidence="1">
    <location>
        <begin position="23"/>
        <end position="175"/>
    </location>
</feature>
<accession>A0ABT3JIN2</accession>
<organism evidence="3 4">
    <name type="scientific">Kaistella yananensis</name>
    <dbReference type="NCBI Taxonomy" id="2989820"/>
    <lineage>
        <taxon>Bacteria</taxon>
        <taxon>Pseudomonadati</taxon>
        <taxon>Bacteroidota</taxon>
        <taxon>Flavobacteriia</taxon>
        <taxon>Flavobacteriales</taxon>
        <taxon>Weeksellaceae</taxon>
        <taxon>Chryseobacterium group</taxon>
        <taxon>Kaistella</taxon>
    </lineage>
</organism>
<evidence type="ECO:0000313" key="4">
    <source>
        <dbReference type="Proteomes" id="UP001209107"/>
    </source>
</evidence>
<sequence>MKNTLKSVMLLFAVTFFSFVNAQNITGKSTKIAVDGTSPMHDWTMTASAANFSGTVSGNAITNIKFSMPAKNLKSTKGKMMDNKAYDALKADKAPNISFTAASLAVGKGTLAGKLSIAGVTKDVSFPVNVVKNGASYNITGTENLKLSDFGMARPGFMGVKTGDAIKVTVNIVAN</sequence>
<dbReference type="Pfam" id="PF04264">
    <property type="entry name" value="YceI"/>
    <property type="match status" value="1"/>
</dbReference>
<dbReference type="RefSeq" id="WP_265142915.1">
    <property type="nucleotide sequence ID" value="NZ_JAPCHZ010000001.1"/>
</dbReference>
<protein>
    <submittedName>
        <fullName evidence="3">YceI family protein</fullName>
    </submittedName>
</protein>